<dbReference type="GO" id="GO:0046872">
    <property type="term" value="F:metal ion binding"/>
    <property type="evidence" value="ECO:0007669"/>
    <property type="project" value="UniProtKB-KW"/>
</dbReference>
<evidence type="ECO:0000313" key="11">
    <source>
        <dbReference type="EMBL" id="EHR37004.1"/>
    </source>
</evidence>
<evidence type="ECO:0000256" key="6">
    <source>
        <dbReference type="ARBA" id="ARBA00022723"/>
    </source>
</evidence>
<dbReference type="STRING" id="883113.HMPREF9708_00911"/>
<keyword evidence="5" id="KW-0819">tRNA processing</keyword>
<evidence type="ECO:0000313" key="12">
    <source>
        <dbReference type="Proteomes" id="UP000006190"/>
    </source>
</evidence>
<keyword evidence="9" id="KW-0460">Magnesium</keyword>
<dbReference type="OrthoDB" id="9815896at2"/>
<sequence length="162" mass="18399">MLYYESDGLLATQELARQCGRLIQPGTLILLQGPLGSGKTAFTQALGKQLGIQRAIKSPTYTIIKEYDLPDRDYPLIHVDAYRLEEGGADTVDLAPYLNGQTICVIEWPQFIQAYLPNNYLLLEFEPQGLEGRRIALSLSDQADRRHRDLFDQLDQHFAFQK</sequence>
<dbReference type="GO" id="GO:0005737">
    <property type="term" value="C:cytoplasm"/>
    <property type="evidence" value="ECO:0007669"/>
    <property type="project" value="UniProtKB-SubCell"/>
</dbReference>
<reference evidence="11 12" key="1">
    <citation type="submission" date="2012-01" db="EMBL/GenBank/DDBJ databases">
        <title>The Genome Sequence of Facklamia languida CCUG 37842.</title>
        <authorList>
            <consortium name="The Broad Institute Genome Sequencing Platform"/>
            <person name="Earl A."/>
            <person name="Ward D."/>
            <person name="Feldgarden M."/>
            <person name="Gevers D."/>
            <person name="Huys G."/>
            <person name="Young S.K."/>
            <person name="Zeng Q."/>
            <person name="Gargeya S."/>
            <person name="Fitzgerald M."/>
            <person name="Haas B."/>
            <person name="Abouelleil A."/>
            <person name="Alvarado L."/>
            <person name="Arachchi H.M."/>
            <person name="Berlin A."/>
            <person name="Chapman S.B."/>
            <person name="Gearin G."/>
            <person name="Goldberg J."/>
            <person name="Griggs A."/>
            <person name="Gujja S."/>
            <person name="Hansen M."/>
            <person name="Heiman D."/>
            <person name="Howarth C."/>
            <person name="Larimer J."/>
            <person name="Lui A."/>
            <person name="MacDonald P.J.P."/>
            <person name="McCowen C."/>
            <person name="Montmayeur A."/>
            <person name="Murphy C."/>
            <person name="Neiman D."/>
            <person name="Pearson M."/>
            <person name="Priest M."/>
            <person name="Roberts A."/>
            <person name="Saif S."/>
            <person name="Shea T."/>
            <person name="Sisk P."/>
            <person name="Stolte C."/>
            <person name="Sykes S."/>
            <person name="Wortman J."/>
            <person name="Nusbaum C."/>
            <person name="Birren B."/>
        </authorList>
    </citation>
    <scope>NUCLEOTIDE SEQUENCE [LARGE SCALE GENOMIC DNA]</scope>
    <source>
        <strain evidence="11 12">CCUG 37842</strain>
    </source>
</reference>
<dbReference type="SUPFAM" id="SSF52540">
    <property type="entry name" value="P-loop containing nucleoside triphosphate hydrolases"/>
    <property type="match status" value="1"/>
</dbReference>
<keyword evidence="7" id="KW-0547">Nucleotide-binding</keyword>
<name>H3NJ72_9LACT</name>
<accession>H3NJ72</accession>
<dbReference type="AlphaFoldDB" id="H3NJ72"/>
<evidence type="ECO:0000256" key="3">
    <source>
        <dbReference type="ARBA" id="ARBA00019010"/>
    </source>
</evidence>
<keyword evidence="8" id="KW-0067">ATP-binding</keyword>
<comment type="similarity">
    <text evidence="2">Belongs to the TsaE family.</text>
</comment>
<evidence type="ECO:0000256" key="8">
    <source>
        <dbReference type="ARBA" id="ARBA00022840"/>
    </source>
</evidence>
<evidence type="ECO:0000256" key="10">
    <source>
        <dbReference type="ARBA" id="ARBA00032441"/>
    </source>
</evidence>
<organism evidence="11 12">
    <name type="scientific">Facklamia languida CCUG 37842</name>
    <dbReference type="NCBI Taxonomy" id="883113"/>
    <lineage>
        <taxon>Bacteria</taxon>
        <taxon>Bacillati</taxon>
        <taxon>Bacillota</taxon>
        <taxon>Bacilli</taxon>
        <taxon>Lactobacillales</taxon>
        <taxon>Aerococcaceae</taxon>
        <taxon>Facklamia</taxon>
    </lineage>
</organism>
<evidence type="ECO:0000256" key="4">
    <source>
        <dbReference type="ARBA" id="ARBA00022490"/>
    </source>
</evidence>
<dbReference type="Proteomes" id="UP000006190">
    <property type="component" value="Unassembled WGS sequence"/>
</dbReference>
<dbReference type="InterPro" id="IPR003442">
    <property type="entry name" value="T6A_TsaE"/>
</dbReference>
<evidence type="ECO:0000256" key="1">
    <source>
        <dbReference type="ARBA" id="ARBA00004496"/>
    </source>
</evidence>
<dbReference type="EMBL" id="AGEG01000011">
    <property type="protein sequence ID" value="EHR37004.1"/>
    <property type="molecule type" value="Genomic_DNA"/>
</dbReference>
<keyword evidence="12" id="KW-1185">Reference proteome</keyword>
<dbReference type="PATRIC" id="fig|883113.3.peg.905"/>
<keyword evidence="6" id="KW-0479">Metal-binding</keyword>
<dbReference type="InterPro" id="IPR027417">
    <property type="entry name" value="P-loop_NTPase"/>
</dbReference>
<dbReference type="RefSeq" id="WP_006309037.1">
    <property type="nucleotide sequence ID" value="NZ_JH601133.1"/>
</dbReference>
<protein>
    <recommendedName>
        <fullName evidence="3">tRNA threonylcarbamoyladenosine biosynthesis protein TsaE</fullName>
    </recommendedName>
    <alternativeName>
        <fullName evidence="10">t(6)A37 threonylcarbamoyladenosine biosynthesis protein TsaE</fullName>
    </alternativeName>
</protein>
<gene>
    <name evidence="11" type="ORF">HMPREF9708_00911</name>
</gene>
<evidence type="ECO:0000256" key="9">
    <source>
        <dbReference type="ARBA" id="ARBA00022842"/>
    </source>
</evidence>
<evidence type="ECO:0000256" key="2">
    <source>
        <dbReference type="ARBA" id="ARBA00007599"/>
    </source>
</evidence>
<keyword evidence="4" id="KW-0963">Cytoplasm</keyword>
<dbReference type="HOGENOM" id="CLU_087829_3_0_9"/>
<dbReference type="eggNOG" id="COG0802">
    <property type="taxonomic scope" value="Bacteria"/>
</dbReference>
<dbReference type="Gene3D" id="3.40.50.300">
    <property type="entry name" value="P-loop containing nucleotide triphosphate hydrolases"/>
    <property type="match status" value="1"/>
</dbReference>
<dbReference type="Pfam" id="PF02367">
    <property type="entry name" value="TsaE"/>
    <property type="match status" value="1"/>
</dbReference>
<dbReference type="GO" id="GO:0002949">
    <property type="term" value="P:tRNA threonylcarbamoyladenosine modification"/>
    <property type="evidence" value="ECO:0007669"/>
    <property type="project" value="InterPro"/>
</dbReference>
<comment type="caution">
    <text evidence="11">The sequence shown here is derived from an EMBL/GenBank/DDBJ whole genome shotgun (WGS) entry which is preliminary data.</text>
</comment>
<proteinExistence type="inferred from homology"/>
<evidence type="ECO:0000256" key="5">
    <source>
        <dbReference type="ARBA" id="ARBA00022694"/>
    </source>
</evidence>
<dbReference type="PANTHER" id="PTHR33540:SF2">
    <property type="entry name" value="TRNA THREONYLCARBAMOYLADENOSINE BIOSYNTHESIS PROTEIN TSAE"/>
    <property type="match status" value="1"/>
</dbReference>
<dbReference type="NCBIfam" id="TIGR00150">
    <property type="entry name" value="T6A_YjeE"/>
    <property type="match status" value="1"/>
</dbReference>
<evidence type="ECO:0000256" key="7">
    <source>
        <dbReference type="ARBA" id="ARBA00022741"/>
    </source>
</evidence>
<comment type="subcellular location">
    <subcellularLocation>
        <location evidence="1">Cytoplasm</location>
    </subcellularLocation>
</comment>
<dbReference type="PANTHER" id="PTHR33540">
    <property type="entry name" value="TRNA THREONYLCARBAMOYLADENOSINE BIOSYNTHESIS PROTEIN TSAE"/>
    <property type="match status" value="1"/>
</dbReference>
<dbReference type="GO" id="GO:0005524">
    <property type="term" value="F:ATP binding"/>
    <property type="evidence" value="ECO:0007669"/>
    <property type="project" value="UniProtKB-KW"/>
</dbReference>